<keyword evidence="4 6" id="KW-0041">Annexin</keyword>
<dbReference type="PANTHER" id="PTHR10502:SF120">
    <property type="entry name" value="ANNEXIN"/>
    <property type="match status" value="1"/>
</dbReference>
<evidence type="ECO:0000256" key="3">
    <source>
        <dbReference type="ARBA" id="ARBA00022837"/>
    </source>
</evidence>
<dbReference type="SMART" id="SM00335">
    <property type="entry name" value="ANX"/>
    <property type="match status" value="4"/>
</dbReference>
<dbReference type="Pfam" id="PF00191">
    <property type="entry name" value="Annexin"/>
    <property type="match status" value="4"/>
</dbReference>
<dbReference type="PANTHER" id="PTHR10502">
    <property type="entry name" value="ANNEXIN"/>
    <property type="match status" value="1"/>
</dbReference>
<dbReference type="FunFam" id="1.10.220.10:FF:000008">
    <property type="entry name" value="Annexin"/>
    <property type="match status" value="1"/>
</dbReference>
<dbReference type="InterPro" id="IPR018502">
    <property type="entry name" value="Annexin_repeat"/>
</dbReference>
<dbReference type="PROSITE" id="PS00223">
    <property type="entry name" value="ANNEXIN_1"/>
    <property type="match status" value="1"/>
</dbReference>
<dbReference type="FunFam" id="1.10.220.10:FF:000001">
    <property type="entry name" value="Annexin"/>
    <property type="match status" value="1"/>
</dbReference>
<evidence type="ECO:0000256" key="5">
    <source>
        <dbReference type="ARBA" id="ARBA00023302"/>
    </source>
</evidence>
<dbReference type="InterPro" id="IPR001464">
    <property type="entry name" value="Annexin"/>
</dbReference>
<dbReference type="GO" id="GO:0005544">
    <property type="term" value="F:calcium-dependent phospholipid binding"/>
    <property type="evidence" value="ECO:0007669"/>
    <property type="project" value="UniProtKB-KW"/>
</dbReference>
<comment type="domain">
    <text evidence="6">A pair of annexin repeats may form one binding site for calcium and phospholipid.</text>
</comment>
<dbReference type="GO" id="GO:0009409">
    <property type="term" value="P:response to cold"/>
    <property type="evidence" value="ECO:0007669"/>
    <property type="project" value="TreeGrafter"/>
</dbReference>
<dbReference type="InterPro" id="IPR018252">
    <property type="entry name" value="Annexin_repeat_CS"/>
</dbReference>
<keyword evidence="8" id="KW-1185">Reference proteome</keyword>
<dbReference type="EMBL" id="CM029048">
    <property type="protein sequence ID" value="KAG2578790.1"/>
    <property type="molecule type" value="Genomic_DNA"/>
</dbReference>
<evidence type="ECO:0000256" key="6">
    <source>
        <dbReference type="RuleBase" id="RU003540"/>
    </source>
</evidence>
<protein>
    <recommendedName>
        <fullName evidence="6">Annexin</fullName>
    </recommendedName>
</protein>
<dbReference type="PROSITE" id="PS51897">
    <property type="entry name" value="ANNEXIN_2"/>
    <property type="match status" value="4"/>
</dbReference>
<dbReference type="GO" id="GO:0009414">
    <property type="term" value="P:response to water deprivation"/>
    <property type="evidence" value="ECO:0007669"/>
    <property type="project" value="TreeGrafter"/>
</dbReference>
<gene>
    <name evidence="7" type="ORF">PVAP13_6NG124900</name>
</gene>
<evidence type="ECO:0000256" key="1">
    <source>
        <dbReference type="ARBA" id="ARBA00022723"/>
    </source>
</evidence>
<dbReference type="SUPFAM" id="SSF47874">
    <property type="entry name" value="Annexin"/>
    <property type="match status" value="1"/>
</dbReference>
<dbReference type="OrthoDB" id="37886at2759"/>
<dbReference type="AlphaFoldDB" id="A0A8T0R0J2"/>
<organism evidence="7 8">
    <name type="scientific">Panicum virgatum</name>
    <name type="common">Blackwell switchgrass</name>
    <dbReference type="NCBI Taxonomy" id="38727"/>
    <lineage>
        <taxon>Eukaryota</taxon>
        <taxon>Viridiplantae</taxon>
        <taxon>Streptophyta</taxon>
        <taxon>Embryophyta</taxon>
        <taxon>Tracheophyta</taxon>
        <taxon>Spermatophyta</taxon>
        <taxon>Magnoliopsida</taxon>
        <taxon>Liliopsida</taxon>
        <taxon>Poales</taxon>
        <taxon>Poaceae</taxon>
        <taxon>PACMAD clade</taxon>
        <taxon>Panicoideae</taxon>
        <taxon>Panicodae</taxon>
        <taxon>Paniceae</taxon>
        <taxon>Panicinae</taxon>
        <taxon>Panicum</taxon>
        <taxon>Panicum sect. Hiantes</taxon>
    </lineage>
</organism>
<dbReference type="PRINTS" id="PR00196">
    <property type="entry name" value="ANNEXIN"/>
</dbReference>
<dbReference type="GO" id="GO:0001786">
    <property type="term" value="F:phosphatidylserine binding"/>
    <property type="evidence" value="ECO:0007669"/>
    <property type="project" value="TreeGrafter"/>
</dbReference>
<dbReference type="InterPro" id="IPR037104">
    <property type="entry name" value="Annexin_sf"/>
</dbReference>
<dbReference type="GO" id="GO:0009408">
    <property type="term" value="P:response to heat"/>
    <property type="evidence" value="ECO:0007669"/>
    <property type="project" value="TreeGrafter"/>
</dbReference>
<accession>A0A8T0R0J2</accession>
<dbReference type="FunFam" id="1.10.220.10:FF:000015">
    <property type="entry name" value="Annexin"/>
    <property type="match status" value="1"/>
</dbReference>
<dbReference type="GO" id="GO:0005886">
    <property type="term" value="C:plasma membrane"/>
    <property type="evidence" value="ECO:0007669"/>
    <property type="project" value="TreeGrafter"/>
</dbReference>
<name>A0A8T0R0J2_PANVG</name>
<reference evidence="7" key="1">
    <citation type="submission" date="2020-05" db="EMBL/GenBank/DDBJ databases">
        <title>WGS assembly of Panicum virgatum.</title>
        <authorList>
            <person name="Lovell J.T."/>
            <person name="Jenkins J."/>
            <person name="Shu S."/>
            <person name="Juenger T.E."/>
            <person name="Schmutz J."/>
        </authorList>
    </citation>
    <scope>NUCLEOTIDE SEQUENCE</scope>
    <source>
        <strain evidence="7">AP13</strain>
    </source>
</reference>
<dbReference type="GO" id="GO:0005509">
    <property type="term" value="F:calcium ion binding"/>
    <property type="evidence" value="ECO:0007669"/>
    <property type="project" value="InterPro"/>
</dbReference>
<dbReference type="Proteomes" id="UP000823388">
    <property type="component" value="Chromosome 6N"/>
</dbReference>
<dbReference type="GO" id="GO:0005737">
    <property type="term" value="C:cytoplasm"/>
    <property type="evidence" value="ECO:0007669"/>
    <property type="project" value="TreeGrafter"/>
</dbReference>
<dbReference type="FunFam" id="1.10.220.10:FF:000002">
    <property type="entry name" value="Annexin"/>
    <property type="match status" value="1"/>
</dbReference>
<sequence>MASLTVPPVPTSPRQDAIDLHRAFKGFGCDSTTVISILAHRDAAQRALIQQEYRAAFHQDLARRIAAELSGHHKRAMLLWILDPAARDATILKQALTGDITDLRAATEVICSRTPPQLQTLRQAYRARFGCHVEHDVAERASGDHQRLLLAYLAAPRCEGPRPAAAAEDPELDARDLYRAGERRLGTDERAFIRVFTERRRAHLTAVARAYRHMYDRPLEAAVKSETSGSFRFGLLTILRCADSPARYFAKVLRKAMKGLGTSDSALIRVVVTRAEMDMQHIKAEYHKMYGRSLADAIHYETSGNYRTFLLSLVGRDRAYY</sequence>
<evidence type="ECO:0000256" key="4">
    <source>
        <dbReference type="ARBA" id="ARBA00023216"/>
    </source>
</evidence>
<dbReference type="Gene3D" id="1.10.220.10">
    <property type="entry name" value="Annexin"/>
    <property type="match status" value="4"/>
</dbReference>
<proteinExistence type="inferred from homology"/>
<comment type="similarity">
    <text evidence="6">Belongs to the annexin family.</text>
</comment>
<keyword evidence="5 6" id="KW-0111">Calcium/phospholipid-binding</keyword>
<evidence type="ECO:0000313" key="7">
    <source>
        <dbReference type="EMBL" id="KAG2578790.1"/>
    </source>
</evidence>
<evidence type="ECO:0000256" key="2">
    <source>
        <dbReference type="ARBA" id="ARBA00022737"/>
    </source>
</evidence>
<keyword evidence="1" id="KW-0479">Metal-binding</keyword>
<dbReference type="GO" id="GO:0009651">
    <property type="term" value="P:response to salt stress"/>
    <property type="evidence" value="ECO:0007669"/>
    <property type="project" value="TreeGrafter"/>
</dbReference>
<keyword evidence="2 6" id="KW-0677">Repeat</keyword>
<keyword evidence="3 6" id="KW-0106">Calcium</keyword>
<evidence type="ECO:0000313" key="8">
    <source>
        <dbReference type="Proteomes" id="UP000823388"/>
    </source>
</evidence>
<comment type="caution">
    <text evidence="7">The sequence shown here is derived from an EMBL/GenBank/DDBJ whole genome shotgun (WGS) entry which is preliminary data.</text>
</comment>